<feature type="binding site" evidence="2">
    <location>
        <position position="102"/>
    </location>
    <ligand>
        <name>ATP</name>
        <dbReference type="ChEBI" id="CHEBI:30616"/>
    </ligand>
</feature>
<evidence type="ECO:0000256" key="2">
    <source>
        <dbReference type="HAMAP-Rule" id="MF_01539"/>
    </source>
</evidence>
<name>A0A9E7DK38_9FIRM</name>
<keyword evidence="2" id="KW-0547">Nucleotide-binding</keyword>
<comment type="catalytic activity">
    <reaction evidence="2">
        <text>cytidine(34) in elongator tRNA(Met) + acetate + ATP = N(4)-acetylcytidine(34) in elongator tRNA(Met) + AMP + diphosphate</text>
        <dbReference type="Rhea" id="RHEA:58144"/>
        <dbReference type="Rhea" id="RHEA-COMP:10693"/>
        <dbReference type="Rhea" id="RHEA-COMP:10694"/>
        <dbReference type="ChEBI" id="CHEBI:30089"/>
        <dbReference type="ChEBI" id="CHEBI:30616"/>
        <dbReference type="ChEBI" id="CHEBI:33019"/>
        <dbReference type="ChEBI" id="CHEBI:74900"/>
        <dbReference type="ChEBI" id="CHEBI:82748"/>
        <dbReference type="ChEBI" id="CHEBI:456215"/>
    </reaction>
</comment>
<dbReference type="KEGG" id="fms:M1R53_03125"/>
<dbReference type="EC" id="6.3.4.-" evidence="2"/>
<dbReference type="Gene3D" id="3.40.50.620">
    <property type="entry name" value="HUPs"/>
    <property type="match status" value="1"/>
</dbReference>
<comment type="subcellular location">
    <subcellularLocation>
        <location evidence="2">Cytoplasm</location>
    </subcellularLocation>
</comment>
<dbReference type="AlphaFoldDB" id="A0A9E7DK38"/>
<dbReference type="PANTHER" id="PTHR37825:SF1">
    <property type="entry name" value="TRNA(MET) CYTIDINE ACETATE LIGASE"/>
    <property type="match status" value="1"/>
</dbReference>
<dbReference type="SUPFAM" id="SSF52374">
    <property type="entry name" value="Nucleotidylyl transferase"/>
    <property type="match status" value="1"/>
</dbReference>
<dbReference type="GO" id="GO:0016879">
    <property type="term" value="F:ligase activity, forming carbon-nitrogen bonds"/>
    <property type="evidence" value="ECO:0007669"/>
    <property type="project" value="UniProtKB-UniRule"/>
</dbReference>
<comment type="similarity">
    <text evidence="2">Belongs to the TmcAL family.</text>
</comment>
<feature type="binding site" evidence="2">
    <location>
        <position position="184"/>
    </location>
    <ligand>
        <name>ATP</name>
        <dbReference type="ChEBI" id="CHEBI:30616"/>
    </ligand>
</feature>
<keyword evidence="2" id="KW-0963">Cytoplasm</keyword>
<dbReference type="InterPro" id="IPR008513">
    <property type="entry name" value="tRNA(Met)_cyd_acetate_ligase"/>
</dbReference>
<dbReference type="InterPro" id="IPR014729">
    <property type="entry name" value="Rossmann-like_a/b/a_fold"/>
</dbReference>
<dbReference type="PANTHER" id="PTHR37825">
    <property type="entry name" value="TRNA(MET) CYTIDINE ACETATE LIGASE"/>
    <property type="match status" value="1"/>
</dbReference>
<dbReference type="HAMAP" id="MF_01539">
    <property type="entry name" value="TmcAL"/>
    <property type="match status" value="1"/>
</dbReference>
<keyword evidence="2" id="KW-0436">Ligase</keyword>
<keyword evidence="4" id="KW-1185">Reference proteome</keyword>
<evidence type="ECO:0000256" key="1">
    <source>
        <dbReference type="ARBA" id="ARBA00022694"/>
    </source>
</evidence>
<comment type="caution">
    <text evidence="2">Lacks conserved residue(s) required for the propagation of feature annotation.</text>
</comment>
<dbReference type="Proteomes" id="UP000831151">
    <property type="component" value="Chromosome"/>
</dbReference>
<keyword evidence="2" id="KW-0067">ATP-binding</keyword>
<dbReference type="GO" id="GO:0000049">
    <property type="term" value="F:tRNA binding"/>
    <property type="evidence" value="ECO:0007669"/>
    <property type="project" value="UniProtKB-KW"/>
</dbReference>
<sequence>MKIAGIICEYNPFHNGHLYHINKTKEALGIDAVVALMSGNFVQRGLPSAFSKYERAKIACEYGCDLVLELPIFSSIAPADIFAKNAVNILNKLNVIDYLSFGSEDGLETLDKALNLMIKNKNAFDEVLKKHLSSGLSFSRAYALSFNELTSTDIMNKSNNILAYNYISALNETESKIKAFALQRHGPSYNDTHDENDFASATHIRDLIYKGKDVNNFVPALPDEKIIDLEKYFSYIKSIFIREKNFKMYFEYDEDTVNYIKKHIYEAKGYNEFMDMVSRKNFSKSKINRFMLAMLLNIYKDNVSRDKEYDFIIPLCANDIGKKVLKEIKKHSDVNIISKYKDLDNLSHESKLDLEILINNDQIYYMMKGMDVKDAYKINLLSV</sequence>
<feature type="binding site" evidence="2">
    <location>
        <position position="159"/>
    </location>
    <ligand>
        <name>ATP</name>
        <dbReference type="ChEBI" id="CHEBI:30616"/>
    </ligand>
</feature>
<comment type="function">
    <text evidence="2">Catalyzes the formation of N(4)-acetylcytidine (ac(4)C) at the wobble position of elongator tRNA(Met), using acetate and ATP as substrates. First activates an acetate ion to form acetyladenylate (Ac-AMP) and then transfers the acetyl group to tRNA to form ac(4)C34.</text>
</comment>
<dbReference type="EMBL" id="CP096649">
    <property type="protein sequence ID" value="UQK59652.1"/>
    <property type="molecule type" value="Genomic_DNA"/>
</dbReference>
<organism evidence="3 4">
    <name type="scientific">Fenollaria massiliensis</name>
    <dbReference type="NCBI Taxonomy" id="938288"/>
    <lineage>
        <taxon>Bacteria</taxon>
        <taxon>Bacillati</taxon>
        <taxon>Bacillota</taxon>
        <taxon>Clostridia</taxon>
        <taxon>Eubacteriales</taxon>
        <taxon>Fenollaria</taxon>
    </lineage>
</organism>
<dbReference type="Pfam" id="PF05636">
    <property type="entry name" value="HIGH_NTase1"/>
    <property type="match status" value="1"/>
</dbReference>
<protein>
    <recommendedName>
        <fullName evidence="2">tRNA(Met) cytidine acetate ligase</fullName>
        <ecNumber evidence="2">6.3.4.-</ecNumber>
    </recommendedName>
</protein>
<proteinExistence type="inferred from homology"/>
<accession>A0A9E7DK38</accession>
<dbReference type="GO" id="GO:0006400">
    <property type="term" value="P:tRNA modification"/>
    <property type="evidence" value="ECO:0007669"/>
    <property type="project" value="UniProtKB-UniRule"/>
</dbReference>
<evidence type="ECO:0000313" key="4">
    <source>
        <dbReference type="Proteomes" id="UP000831151"/>
    </source>
</evidence>
<dbReference type="GO" id="GO:0005524">
    <property type="term" value="F:ATP binding"/>
    <property type="evidence" value="ECO:0007669"/>
    <property type="project" value="UniProtKB-KW"/>
</dbReference>
<keyword evidence="2" id="KW-0820">tRNA-binding</keyword>
<dbReference type="RefSeq" id="WP_249243042.1">
    <property type="nucleotide sequence ID" value="NZ_CP096649.1"/>
</dbReference>
<reference evidence="3" key="1">
    <citation type="submission" date="2022-04" db="EMBL/GenBank/DDBJ databases">
        <title>Complete genome sequences of Ezakiella coagulans and Fenollaria massiliensis.</title>
        <authorList>
            <person name="France M.T."/>
            <person name="Clifford J."/>
            <person name="Narina S."/>
            <person name="Rutt L."/>
            <person name="Ravel J."/>
        </authorList>
    </citation>
    <scope>NUCLEOTIDE SEQUENCE</scope>
    <source>
        <strain evidence="3">C0061C2</strain>
    </source>
</reference>
<evidence type="ECO:0000313" key="3">
    <source>
        <dbReference type="EMBL" id="UQK59652.1"/>
    </source>
</evidence>
<dbReference type="GO" id="GO:0005737">
    <property type="term" value="C:cytoplasm"/>
    <property type="evidence" value="ECO:0007669"/>
    <property type="project" value="UniProtKB-SubCell"/>
</dbReference>
<keyword evidence="2" id="KW-0694">RNA-binding</keyword>
<gene>
    <name evidence="2" type="primary">tmcAL</name>
    <name evidence="3" type="ORF">M1R53_03125</name>
</gene>
<keyword evidence="1 2" id="KW-0819">tRNA processing</keyword>
<feature type="binding site" evidence="2">
    <location>
        <begin position="7"/>
        <end position="20"/>
    </location>
    <ligand>
        <name>ATP</name>
        <dbReference type="ChEBI" id="CHEBI:30616"/>
    </ligand>
</feature>